<organism evidence="3 4">
    <name type="scientific">Citroniella saccharovorans</name>
    <dbReference type="NCBI Taxonomy" id="2053367"/>
    <lineage>
        <taxon>Bacteria</taxon>
        <taxon>Bacillati</taxon>
        <taxon>Bacillota</taxon>
        <taxon>Tissierellia</taxon>
        <taxon>Tissierellales</taxon>
        <taxon>Peptoniphilaceae</taxon>
        <taxon>Citroniella</taxon>
    </lineage>
</organism>
<evidence type="ECO:0000313" key="3">
    <source>
        <dbReference type="EMBL" id="MEB3428754.1"/>
    </source>
</evidence>
<dbReference type="RefSeq" id="WP_324618785.1">
    <property type="nucleotide sequence ID" value="NZ_JAYKOT010000001.1"/>
</dbReference>
<gene>
    <name evidence="3" type="ORF">VLK81_01740</name>
</gene>
<proteinExistence type="predicted"/>
<keyword evidence="2" id="KW-0732">Signal</keyword>
<evidence type="ECO:0000256" key="2">
    <source>
        <dbReference type="SAM" id="SignalP"/>
    </source>
</evidence>
<feature type="coiled-coil region" evidence="1">
    <location>
        <begin position="266"/>
        <end position="293"/>
    </location>
</feature>
<dbReference type="Proteomes" id="UP001357733">
    <property type="component" value="Unassembled WGS sequence"/>
</dbReference>
<protein>
    <submittedName>
        <fullName evidence="3">cAMP factor family pore-forming toxin</fullName>
    </submittedName>
</protein>
<sequence>MKKRILAFLLACSFALTPAASLAANNDAPDFIDDTTETTDVPALEMDEVEVYKQQIKSIQGDVNSLELSKPIHYDVQKDFNEKSLELSDNIEHSSVGAIGMGFSSVYDLSSIPQRLILLGRLGRAMRFATTELRYKVDAAHAEIAEYIFAGLVIAVSPFHSVEDMKAYMAEYDALAQKLLGYPDMGLNDTANIYVRSDLDHKLHKARFMKYNELKDKPTHVIRALDSEIREVTAIRLRPQSTVAEIYQASDRLDQAVAVALNSEDYRATKYEIQDLKEAIKEAKRARRHGDKRKEVADAISYAQDELRLLRPSGIKVVGFTKTLQSLYK</sequence>
<feature type="signal peptide" evidence="2">
    <location>
        <begin position="1"/>
        <end position="23"/>
    </location>
</feature>
<dbReference type="InterPro" id="IPR010860">
    <property type="entry name" value="CAMP_factor"/>
</dbReference>
<dbReference type="Pfam" id="PF07373">
    <property type="entry name" value="CAMP_factor"/>
    <property type="match status" value="1"/>
</dbReference>
<accession>A0AAW9MT62</accession>
<evidence type="ECO:0000313" key="4">
    <source>
        <dbReference type="Proteomes" id="UP001357733"/>
    </source>
</evidence>
<comment type="caution">
    <text evidence="3">The sequence shown here is derived from an EMBL/GenBank/DDBJ whole genome shotgun (WGS) entry which is preliminary data.</text>
</comment>
<reference evidence="3 4" key="1">
    <citation type="submission" date="2024-01" db="EMBL/GenBank/DDBJ databases">
        <title>Complete genome sequence of Citroniella saccharovorans strain M6.X9, isolated from human fecal sample.</title>
        <authorList>
            <person name="Cheng G."/>
            <person name="Westerholm M."/>
            <person name="Schnurer A."/>
        </authorList>
    </citation>
    <scope>NUCLEOTIDE SEQUENCE [LARGE SCALE GENOMIC DNA]</scope>
    <source>
        <strain evidence="3 4">DSM 29873</strain>
    </source>
</reference>
<name>A0AAW9MT62_9FIRM</name>
<keyword evidence="1" id="KW-0175">Coiled coil</keyword>
<evidence type="ECO:0000256" key="1">
    <source>
        <dbReference type="SAM" id="Coils"/>
    </source>
</evidence>
<feature type="chain" id="PRO_5043555615" evidence="2">
    <location>
        <begin position="24"/>
        <end position="329"/>
    </location>
</feature>
<keyword evidence="4" id="KW-1185">Reference proteome</keyword>
<dbReference type="AlphaFoldDB" id="A0AAW9MT62"/>
<dbReference type="EMBL" id="JAYKOT010000001">
    <property type="protein sequence ID" value="MEB3428754.1"/>
    <property type="molecule type" value="Genomic_DNA"/>
</dbReference>